<feature type="domain" description="VTT" evidence="7">
    <location>
        <begin position="71"/>
        <end position="191"/>
    </location>
</feature>
<comment type="similarity">
    <text evidence="6">Belongs to the TVP38/TMEM64 family.</text>
</comment>
<dbReference type="PANTHER" id="PTHR12677:SF59">
    <property type="entry name" value="GOLGI APPARATUS MEMBRANE PROTEIN TVP38-RELATED"/>
    <property type="match status" value="1"/>
</dbReference>
<organism evidence="8 9">
    <name type="scientific">Anaerococcus porci</name>
    <dbReference type="NCBI Taxonomy" id="2652269"/>
    <lineage>
        <taxon>Bacteria</taxon>
        <taxon>Bacillati</taxon>
        <taxon>Bacillota</taxon>
        <taxon>Tissierellia</taxon>
        <taxon>Tissierellales</taxon>
        <taxon>Peptoniphilaceae</taxon>
        <taxon>Anaerococcus</taxon>
    </lineage>
</organism>
<dbReference type="GO" id="GO:0005886">
    <property type="term" value="C:plasma membrane"/>
    <property type="evidence" value="ECO:0007669"/>
    <property type="project" value="UniProtKB-SubCell"/>
</dbReference>
<evidence type="ECO:0000256" key="4">
    <source>
        <dbReference type="ARBA" id="ARBA00022989"/>
    </source>
</evidence>
<evidence type="ECO:0000256" key="1">
    <source>
        <dbReference type="ARBA" id="ARBA00004651"/>
    </source>
</evidence>
<comment type="caution">
    <text evidence="8">The sequence shown here is derived from an EMBL/GenBank/DDBJ whole genome shotgun (WGS) entry which is preliminary data.</text>
</comment>
<evidence type="ECO:0000256" key="3">
    <source>
        <dbReference type="ARBA" id="ARBA00022692"/>
    </source>
</evidence>
<gene>
    <name evidence="8" type="ORF">FYJ26_07000</name>
</gene>
<keyword evidence="3 6" id="KW-0812">Transmembrane</keyword>
<evidence type="ECO:0000256" key="6">
    <source>
        <dbReference type="RuleBase" id="RU366058"/>
    </source>
</evidence>
<dbReference type="AlphaFoldDB" id="A0A6N7VTF1"/>
<dbReference type="Proteomes" id="UP000441925">
    <property type="component" value="Unassembled WGS sequence"/>
</dbReference>
<feature type="transmembrane region" description="Helical" evidence="6">
    <location>
        <begin position="94"/>
        <end position="112"/>
    </location>
</feature>
<dbReference type="Pfam" id="PF09335">
    <property type="entry name" value="VTT_dom"/>
    <property type="match status" value="1"/>
</dbReference>
<evidence type="ECO:0000313" key="8">
    <source>
        <dbReference type="EMBL" id="MSS78146.1"/>
    </source>
</evidence>
<proteinExistence type="inferred from homology"/>
<dbReference type="PANTHER" id="PTHR12677">
    <property type="entry name" value="GOLGI APPARATUS MEMBRANE PROTEIN TVP38-RELATED"/>
    <property type="match status" value="1"/>
</dbReference>
<feature type="transmembrane region" description="Helical" evidence="6">
    <location>
        <begin position="12"/>
        <end position="32"/>
    </location>
</feature>
<evidence type="ECO:0000256" key="5">
    <source>
        <dbReference type="ARBA" id="ARBA00023136"/>
    </source>
</evidence>
<comment type="subcellular location">
    <subcellularLocation>
        <location evidence="1 6">Cell membrane</location>
        <topology evidence="1 6">Multi-pass membrane protein</topology>
    </subcellularLocation>
</comment>
<evidence type="ECO:0000256" key="2">
    <source>
        <dbReference type="ARBA" id="ARBA00022475"/>
    </source>
</evidence>
<feature type="transmembrane region" description="Helical" evidence="6">
    <location>
        <begin position="44"/>
        <end position="65"/>
    </location>
</feature>
<keyword evidence="4 6" id="KW-1133">Transmembrane helix</keyword>
<protein>
    <recommendedName>
        <fullName evidence="6">TVP38/TMEM64 family membrane protein</fullName>
    </recommendedName>
</protein>
<name>A0A6N7VTF1_9FIRM</name>
<keyword evidence="2 6" id="KW-1003">Cell membrane</keyword>
<keyword evidence="5 6" id="KW-0472">Membrane</keyword>
<accession>A0A6N7VTF1</accession>
<reference evidence="8 9" key="1">
    <citation type="submission" date="2019-08" db="EMBL/GenBank/DDBJ databases">
        <title>In-depth cultivation of the pig gut microbiome towards novel bacterial diversity and tailored functional studies.</title>
        <authorList>
            <person name="Wylensek D."/>
            <person name="Hitch T.C.A."/>
            <person name="Clavel T."/>
        </authorList>
    </citation>
    <scope>NUCLEOTIDE SEQUENCE [LARGE SCALE GENOMIC DNA]</scope>
    <source>
        <strain evidence="8 9">WCA-380-WT-2B</strain>
    </source>
</reference>
<dbReference type="EMBL" id="VULQ01000007">
    <property type="protein sequence ID" value="MSS78146.1"/>
    <property type="molecule type" value="Genomic_DNA"/>
</dbReference>
<evidence type="ECO:0000259" key="7">
    <source>
        <dbReference type="Pfam" id="PF09335"/>
    </source>
</evidence>
<keyword evidence="9" id="KW-1185">Reference proteome</keyword>
<dbReference type="RefSeq" id="WP_154540989.1">
    <property type="nucleotide sequence ID" value="NZ_JAXDSU010000008.1"/>
</dbReference>
<sequence length="198" mass="22955">MKTFFKKYKRKIKFILSLIISLIILFGLYKLYKLGILTNEEKLYTYIGNFAILAPFVFIILKILVGLLPFIPNTLIVLIGFALFGPLWGLFLNYISSLITGVLNFSITRIYGERVLKKFLSKKNLKKYKRIRYQSKNRFKKILLISCIIPFAPDNALSLIGGLKDINFKDYFKVILLGKFIEIILLSIIIYKLGQILI</sequence>
<evidence type="ECO:0000313" key="9">
    <source>
        <dbReference type="Proteomes" id="UP000441925"/>
    </source>
</evidence>
<dbReference type="InterPro" id="IPR015414">
    <property type="entry name" value="TMEM64"/>
</dbReference>
<feature type="transmembrane region" description="Helical" evidence="6">
    <location>
        <begin position="70"/>
        <end position="88"/>
    </location>
</feature>
<feature type="transmembrane region" description="Helical" evidence="6">
    <location>
        <begin position="175"/>
        <end position="194"/>
    </location>
</feature>
<dbReference type="InterPro" id="IPR032816">
    <property type="entry name" value="VTT_dom"/>
</dbReference>
<feature type="transmembrane region" description="Helical" evidence="6">
    <location>
        <begin position="142"/>
        <end position="163"/>
    </location>
</feature>